<reference evidence="3" key="1">
    <citation type="submission" date="2019-08" db="EMBL/GenBank/DDBJ databases">
        <authorList>
            <person name="Kucharzyk K."/>
            <person name="Murdoch R.W."/>
            <person name="Higgins S."/>
            <person name="Loffler F."/>
        </authorList>
    </citation>
    <scope>NUCLEOTIDE SEQUENCE</scope>
</reference>
<evidence type="ECO:0000256" key="1">
    <source>
        <dbReference type="ARBA" id="ARBA00004196"/>
    </source>
</evidence>
<dbReference type="AlphaFoldDB" id="A0A645BNJ3"/>
<dbReference type="Gene3D" id="2.40.30.170">
    <property type="match status" value="1"/>
</dbReference>
<evidence type="ECO:0000313" key="3">
    <source>
        <dbReference type="EMBL" id="MPM66825.1"/>
    </source>
</evidence>
<proteinExistence type="predicted"/>
<keyword evidence="2" id="KW-0175">Coiled coil</keyword>
<evidence type="ECO:0000256" key="2">
    <source>
        <dbReference type="ARBA" id="ARBA00023054"/>
    </source>
</evidence>
<dbReference type="GO" id="GO:0030313">
    <property type="term" value="C:cell envelope"/>
    <property type="evidence" value="ECO:0007669"/>
    <property type="project" value="UniProtKB-SubCell"/>
</dbReference>
<sequence length="292" mass="31718">MITSSLLLFVACNRVDGVRYYGNFEAQELLLPAGGTGKVIAMFVNEGDVCDSGLVVAIVDTTLLALERERVTSAIEALRASLPDVSAQLAVLIENKIALEGELSRIESLISSGSANETMANPVMDKISLVHKEYEAAKSGLARNERAILSQIGAMESELEMIEERIGRCYLRTSFRADVLEINIKEGEYVAEGTPVISLAKSGTINFMAWVPGSDLFSITPGDSVLVFCDRPKGNMVHYSGVVIHVSERPQFLPSMVQTRESRVGQHYKVKVSLENDGSLKPGMPGELVPIQ</sequence>
<gene>
    <name evidence="3" type="ORF">SDC9_113737</name>
</gene>
<dbReference type="PANTHER" id="PTHR32347:SF23">
    <property type="entry name" value="BLL5650 PROTEIN"/>
    <property type="match status" value="1"/>
</dbReference>
<evidence type="ECO:0008006" key="4">
    <source>
        <dbReference type="Google" id="ProtNLM"/>
    </source>
</evidence>
<protein>
    <recommendedName>
        <fullName evidence="4">RND efflux pump membrane fusion protein barrel-sandwich domain-containing protein</fullName>
    </recommendedName>
</protein>
<comment type="caution">
    <text evidence="3">The sequence shown here is derived from an EMBL/GenBank/DDBJ whole genome shotgun (WGS) entry which is preliminary data.</text>
</comment>
<comment type="subcellular location">
    <subcellularLocation>
        <location evidence="1">Cell envelope</location>
    </subcellularLocation>
</comment>
<dbReference type="InterPro" id="IPR050465">
    <property type="entry name" value="UPF0194_transport"/>
</dbReference>
<dbReference type="PANTHER" id="PTHR32347">
    <property type="entry name" value="EFFLUX SYSTEM COMPONENT YKNX-RELATED"/>
    <property type="match status" value="1"/>
</dbReference>
<organism evidence="3">
    <name type="scientific">bioreactor metagenome</name>
    <dbReference type="NCBI Taxonomy" id="1076179"/>
    <lineage>
        <taxon>unclassified sequences</taxon>
        <taxon>metagenomes</taxon>
        <taxon>ecological metagenomes</taxon>
    </lineage>
</organism>
<name>A0A645BNJ3_9ZZZZ</name>
<dbReference type="EMBL" id="VSSQ01021320">
    <property type="protein sequence ID" value="MPM66825.1"/>
    <property type="molecule type" value="Genomic_DNA"/>
</dbReference>
<accession>A0A645BNJ3</accession>